<dbReference type="Pfam" id="PF00156">
    <property type="entry name" value="Pribosyltran"/>
    <property type="match status" value="1"/>
</dbReference>
<reference evidence="4 5" key="1">
    <citation type="submission" date="2019-04" db="EMBL/GenBank/DDBJ databases">
        <title>Genome of a novel bacterium Candidatus Jettenia ecosi reconstructed from metagenome of an anammox bioreactor.</title>
        <authorList>
            <person name="Mardanov A.V."/>
            <person name="Beletsky A.V."/>
            <person name="Ravin N.V."/>
            <person name="Botchkova E.A."/>
            <person name="Litti Y.V."/>
            <person name="Nozhevnikova A.N."/>
        </authorList>
    </citation>
    <scope>NUCLEOTIDE SEQUENCE [LARGE SCALE GENOMIC DNA]</scope>
    <source>
        <strain evidence="4">J2</strain>
    </source>
</reference>
<dbReference type="SUPFAM" id="SSF53271">
    <property type="entry name" value="PRTase-like"/>
    <property type="match status" value="1"/>
</dbReference>
<dbReference type="EMBL" id="SULG01000042">
    <property type="protein sequence ID" value="TLD41595.1"/>
    <property type="molecule type" value="Genomic_DNA"/>
</dbReference>
<evidence type="ECO:0000313" key="5">
    <source>
        <dbReference type="Proteomes" id="UP000319783"/>
    </source>
</evidence>
<comment type="similarity">
    <text evidence="1">Belongs to the ComF/GntX family.</text>
</comment>
<dbReference type="PANTHER" id="PTHR47505:SF1">
    <property type="entry name" value="DNA UTILIZATION PROTEIN YHGH"/>
    <property type="match status" value="1"/>
</dbReference>
<evidence type="ECO:0000313" key="4">
    <source>
        <dbReference type="EMBL" id="TLD41595.1"/>
    </source>
</evidence>
<dbReference type="Proteomes" id="UP000319783">
    <property type="component" value="Unassembled WGS sequence"/>
</dbReference>
<dbReference type="InterPro" id="IPR044005">
    <property type="entry name" value="DZR_2"/>
</dbReference>
<name>A0A533QA77_9BACT</name>
<dbReference type="InterPro" id="IPR029057">
    <property type="entry name" value="PRTase-like"/>
</dbReference>
<comment type="caution">
    <text evidence="4">The sequence shown here is derived from an EMBL/GenBank/DDBJ whole genome shotgun (WGS) entry which is preliminary data.</text>
</comment>
<organism evidence="4 5">
    <name type="scientific">Candidatus Jettenia ecosi</name>
    <dbReference type="NCBI Taxonomy" id="2494326"/>
    <lineage>
        <taxon>Bacteria</taxon>
        <taxon>Pseudomonadati</taxon>
        <taxon>Planctomycetota</taxon>
        <taxon>Candidatus Brocadiia</taxon>
        <taxon>Candidatus Brocadiales</taxon>
        <taxon>Candidatus Brocadiaceae</taxon>
        <taxon>Candidatus Jettenia</taxon>
    </lineage>
</organism>
<dbReference type="GO" id="GO:0016757">
    <property type="term" value="F:glycosyltransferase activity"/>
    <property type="evidence" value="ECO:0007669"/>
    <property type="project" value="UniProtKB-KW"/>
</dbReference>
<accession>A0A533QA77</accession>
<keyword evidence="4" id="KW-0808">Transferase</keyword>
<dbReference type="PANTHER" id="PTHR47505">
    <property type="entry name" value="DNA UTILIZATION PROTEIN YHGH"/>
    <property type="match status" value="1"/>
</dbReference>
<dbReference type="InterPro" id="IPR000836">
    <property type="entry name" value="PRTase_dom"/>
</dbReference>
<evidence type="ECO:0000256" key="1">
    <source>
        <dbReference type="ARBA" id="ARBA00008007"/>
    </source>
</evidence>
<proteinExistence type="inferred from homology"/>
<dbReference type="InterPro" id="IPR051910">
    <property type="entry name" value="ComF/GntX_DNA_util-trans"/>
</dbReference>
<evidence type="ECO:0000259" key="2">
    <source>
        <dbReference type="Pfam" id="PF00156"/>
    </source>
</evidence>
<evidence type="ECO:0000259" key="3">
    <source>
        <dbReference type="Pfam" id="PF18912"/>
    </source>
</evidence>
<protein>
    <submittedName>
        <fullName evidence="4">Phosphoribosyltransferase</fullName>
    </submittedName>
</protein>
<dbReference type="CDD" id="cd06223">
    <property type="entry name" value="PRTases_typeI"/>
    <property type="match status" value="1"/>
</dbReference>
<dbReference type="Pfam" id="PF18912">
    <property type="entry name" value="DZR_2"/>
    <property type="match status" value="1"/>
</dbReference>
<gene>
    <name evidence="4" type="ORF">JETT_2141</name>
</gene>
<feature type="domain" description="Phosphoribosyltransferase" evidence="2">
    <location>
        <begin position="184"/>
        <end position="240"/>
    </location>
</feature>
<feature type="domain" description="Double zinc ribbon" evidence="3">
    <location>
        <begin position="9"/>
        <end position="71"/>
    </location>
</feature>
<sequence>MLSTYLHAFLDLFYPRLCLHCNRNLNNSFEFNICSTCKKQIPYRDDAYCVRCGITLGPYNISNMKEGCAVCKGRYLHFETITSVTYYDGVIKTLIHKFKYARQKFLSEILNDIILADQRLKEIIPNIDIIIPVPLYWLKKRHRGFNQSELLSRGIQRHFFKPISANNLCRIKNTLSQTQLSKNQRQANVYNAFFIKYPELLKGKKILLVDDVLTTGITATECSRKLKKAGAQSIHLLILATVRL</sequence>
<dbReference type="AlphaFoldDB" id="A0A533QA77"/>
<dbReference type="Gene3D" id="3.40.50.2020">
    <property type="match status" value="1"/>
</dbReference>
<keyword evidence="4" id="KW-0328">Glycosyltransferase</keyword>